<dbReference type="SUPFAM" id="SSF54523">
    <property type="entry name" value="Pili subunits"/>
    <property type="match status" value="1"/>
</dbReference>
<dbReference type="Pfam" id="PF07596">
    <property type="entry name" value="SBP_bac_10"/>
    <property type="match status" value="1"/>
</dbReference>
<sequence length="345" mass="36874">MPHVSVPARRKGFTLIELLVVIAIIAILIALLLPAVQQAREAARRSQCKNNLKQIGLALHNYHDVYNMFPKGRCTIVSATAPGWSGRSVWTAILPYIDQANIYNQWDWNNNYDDGTINSATNGPRFKKIAGFKCPTDRAYGGTQPGSNYAGCTGSRTNMWGAGATGLGIGVISAVIETNMRDVLDGTSNVVMVSEVLTGDASQTSLSDSDIVRAATPPTFVNTETPTPAEIESAGQTCENGTNLATATAEGANSNNGIDWSSPYPTQSLFSNAAPPNWRYRSCMFGSGYGLCADRDGLVAARSRHVGGVQATMADGSVRFVSQNVDLTTWQRAGARQDGNILGEF</sequence>
<dbReference type="Proteomes" id="UP000199518">
    <property type="component" value="Unassembled WGS sequence"/>
</dbReference>
<dbReference type="PANTHER" id="PTHR30093:SF2">
    <property type="entry name" value="TYPE II SECRETION SYSTEM PROTEIN H"/>
    <property type="match status" value="1"/>
</dbReference>
<keyword evidence="1" id="KW-0472">Membrane</keyword>
<keyword evidence="1" id="KW-1133">Transmembrane helix</keyword>
<evidence type="ECO:0000259" key="2">
    <source>
        <dbReference type="Pfam" id="PF07596"/>
    </source>
</evidence>
<dbReference type="PANTHER" id="PTHR30093">
    <property type="entry name" value="GENERAL SECRETION PATHWAY PROTEIN G"/>
    <property type="match status" value="1"/>
</dbReference>
<evidence type="ECO:0000313" key="4">
    <source>
        <dbReference type="Proteomes" id="UP000199518"/>
    </source>
</evidence>
<accession>A0A1I3GJB2</accession>
<gene>
    <name evidence="3" type="ORF">SAMN05421753_10721</name>
</gene>
<proteinExistence type="predicted"/>
<keyword evidence="4" id="KW-1185">Reference proteome</keyword>
<evidence type="ECO:0000256" key="1">
    <source>
        <dbReference type="SAM" id="Phobius"/>
    </source>
</evidence>
<dbReference type="InterPro" id="IPR011453">
    <property type="entry name" value="DUF1559"/>
</dbReference>
<reference evidence="4" key="1">
    <citation type="submission" date="2016-10" db="EMBL/GenBank/DDBJ databases">
        <authorList>
            <person name="Varghese N."/>
            <person name="Submissions S."/>
        </authorList>
    </citation>
    <scope>NUCLEOTIDE SEQUENCE [LARGE SCALE GENOMIC DNA]</scope>
    <source>
        <strain evidence="4">DSM 26348</strain>
    </source>
</reference>
<dbReference type="NCBIfam" id="TIGR04294">
    <property type="entry name" value="pre_pil_HX9DG"/>
    <property type="match status" value="1"/>
</dbReference>
<dbReference type="AlphaFoldDB" id="A0A1I3GJB2"/>
<keyword evidence="1" id="KW-0812">Transmembrane</keyword>
<feature type="transmembrane region" description="Helical" evidence="1">
    <location>
        <begin position="12"/>
        <end position="36"/>
    </location>
</feature>
<organism evidence="3 4">
    <name type="scientific">Planctomicrobium piriforme</name>
    <dbReference type="NCBI Taxonomy" id="1576369"/>
    <lineage>
        <taxon>Bacteria</taxon>
        <taxon>Pseudomonadati</taxon>
        <taxon>Planctomycetota</taxon>
        <taxon>Planctomycetia</taxon>
        <taxon>Planctomycetales</taxon>
        <taxon>Planctomycetaceae</taxon>
        <taxon>Planctomicrobium</taxon>
    </lineage>
</organism>
<dbReference type="STRING" id="1576369.SAMN05421753_10721"/>
<dbReference type="InterPro" id="IPR012902">
    <property type="entry name" value="N_methyl_site"/>
</dbReference>
<dbReference type="NCBIfam" id="TIGR02532">
    <property type="entry name" value="IV_pilin_GFxxxE"/>
    <property type="match status" value="1"/>
</dbReference>
<feature type="domain" description="DUF1559" evidence="2">
    <location>
        <begin position="37"/>
        <end position="327"/>
    </location>
</feature>
<dbReference type="OrthoDB" id="209901at2"/>
<dbReference type="EMBL" id="FOQD01000007">
    <property type="protein sequence ID" value="SFI23595.1"/>
    <property type="molecule type" value="Genomic_DNA"/>
</dbReference>
<dbReference type="RefSeq" id="WP_092049787.1">
    <property type="nucleotide sequence ID" value="NZ_FOQD01000007.1"/>
</dbReference>
<dbReference type="InterPro" id="IPR045584">
    <property type="entry name" value="Pilin-like"/>
</dbReference>
<name>A0A1I3GJB2_9PLAN</name>
<dbReference type="Pfam" id="PF07963">
    <property type="entry name" value="N_methyl"/>
    <property type="match status" value="1"/>
</dbReference>
<evidence type="ECO:0000313" key="3">
    <source>
        <dbReference type="EMBL" id="SFI23595.1"/>
    </source>
</evidence>
<dbReference type="PROSITE" id="PS00409">
    <property type="entry name" value="PROKAR_NTER_METHYL"/>
    <property type="match status" value="1"/>
</dbReference>
<protein>
    <submittedName>
        <fullName evidence="3">Prepilin-type N-terminal cleavage/methylation domain-containing protein</fullName>
    </submittedName>
</protein>
<dbReference type="Gene3D" id="3.30.700.10">
    <property type="entry name" value="Glycoprotein, Type 4 Pilin"/>
    <property type="match status" value="1"/>
</dbReference>
<dbReference type="InterPro" id="IPR027558">
    <property type="entry name" value="Pre_pil_HX9DG_C"/>
</dbReference>